<name>A0ABN9E3D8_9NEOB</name>
<comment type="caution">
    <text evidence="2">The sequence shown here is derived from an EMBL/GenBank/DDBJ whole genome shotgun (WGS) entry which is preliminary data.</text>
</comment>
<dbReference type="Proteomes" id="UP001162483">
    <property type="component" value="Unassembled WGS sequence"/>
</dbReference>
<sequence length="77" mass="7825">MCGGHSDTGGNCLGATDIPSDSNTVISANKSTDTVLIALGRKGLTCGAIKGLTVCCALHCKHTAFSCTLLCMALHSR</sequence>
<feature type="non-terminal residue" evidence="2">
    <location>
        <position position="77"/>
    </location>
</feature>
<protein>
    <submittedName>
        <fullName evidence="2">Uncharacterized protein</fullName>
    </submittedName>
</protein>
<proteinExistence type="predicted"/>
<feature type="region of interest" description="Disordered" evidence="1">
    <location>
        <begin position="1"/>
        <end position="20"/>
    </location>
</feature>
<organism evidence="2 3">
    <name type="scientific">Staurois parvus</name>
    <dbReference type="NCBI Taxonomy" id="386267"/>
    <lineage>
        <taxon>Eukaryota</taxon>
        <taxon>Metazoa</taxon>
        <taxon>Chordata</taxon>
        <taxon>Craniata</taxon>
        <taxon>Vertebrata</taxon>
        <taxon>Euteleostomi</taxon>
        <taxon>Amphibia</taxon>
        <taxon>Batrachia</taxon>
        <taxon>Anura</taxon>
        <taxon>Neobatrachia</taxon>
        <taxon>Ranoidea</taxon>
        <taxon>Ranidae</taxon>
        <taxon>Staurois</taxon>
    </lineage>
</organism>
<accession>A0ABN9E3D8</accession>
<dbReference type="EMBL" id="CATNWA010014979">
    <property type="protein sequence ID" value="CAI9578162.1"/>
    <property type="molecule type" value="Genomic_DNA"/>
</dbReference>
<gene>
    <name evidence="2" type="ORF">SPARVUS_LOCUS8873715</name>
</gene>
<evidence type="ECO:0000256" key="1">
    <source>
        <dbReference type="SAM" id="MobiDB-lite"/>
    </source>
</evidence>
<evidence type="ECO:0000313" key="3">
    <source>
        <dbReference type="Proteomes" id="UP001162483"/>
    </source>
</evidence>
<evidence type="ECO:0000313" key="2">
    <source>
        <dbReference type="EMBL" id="CAI9578162.1"/>
    </source>
</evidence>
<reference evidence="2" key="1">
    <citation type="submission" date="2023-05" db="EMBL/GenBank/DDBJ databases">
        <authorList>
            <person name="Stuckert A."/>
        </authorList>
    </citation>
    <scope>NUCLEOTIDE SEQUENCE</scope>
</reference>
<keyword evidence="3" id="KW-1185">Reference proteome</keyword>